<dbReference type="GO" id="GO:0005886">
    <property type="term" value="C:plasma membrane"/>
    <property type="evidence" value="ECO:0007669"/>
    <property type="project" value="UniProtKB-SubCell"/>
</dbReference>
<keyword evidence="2" id="KW-0813">Transport</keyword>
<gene>
    <name evidence="8" type="ORF">FHW18_004456</name>
</gene>
<reference evidence="8 9" key="1">
    <citation type="submission" date="2020-07" db="EMBL/GenBank/DDBJ databases">
        <title>Genomic Encyclopedia of Type Strains, Phase IV (KMG-V): Genome sequencing to study the core and pangenomes of soil and plant-associated prokaryotes.</title>
        <authorList>
            <person name="Whitman W."/>
        </authorList>
    </citation>
    <scope>NUCLEOTIDE SEQUENCE [LARGE SCALE GENOMIC DNA]</scope>
    <source>
        <strain evidence="8 9">SAS40</strain>
    </source>
</reference>
<dbReference type="GO" id="GO:0022857">
    <property type="term" value="F:transmembrane transporter activity"/>
    <property type="evidence" value="ECO:0007669"/>
    <property type="project" value="InterPro"/>
</dbReference>
<evidence type="ECO:0000313" key="8">
    <source>
        <dbReference type="EMBL" id="NYE85149.1"/>
    </source>
</evidence>
<dbReference type="Pfam" id="PF04632">
    <property type="entry name" value="FUSC"/>
    <property type="match status" value="1"/>
</dbReference>
<evidence type="ECO:0000256" key="1">
    <source>
        <dbReference type="ARBA" id="ARBA00004651"/>
    </source>
</evidence>
<feature type="transmembrane region" description="Helical" evidence="7">
    <location>
        <begin position="406"/>
        <end position="422"/>
    </location>
</feature>
<evidence type="ECO:0000256" key="7">
    <source>
        <dbReference type="SAM" id="Phobius"/>
    </source>
</evidence>
<proteinExistence type="predicted"/>
<evidence type="ECO:0000256" key="6">
    <source>
        <dbReference type="ARBA" id="ARBA00023136"/>
    </source>
</evidence>
<dbReference type="InterPro" id="IPR006726">
    <property type="entry name" value="PHBA_efflux_AaeB/fusaric-R"/>
</dbReference>
<evidence type="ECO:0000256" key="5">
    <source>
        <dbReference type="ARBA" id="ARBA00022989"/>
    </source>
</evidence>
<protein>
    <submittedName>
        <fullName evidence="8">Putative membrane protein YccC</fullName>
    </submittedName>
</protein>
<keyword evidence="5 7" id="KW-1133">Transmembrane helix</keyword>
<evidence type="ECO:0000256" key="3">
    <source>
        <dbReference type="ARBA" id="ARBA00022475"/>
    </source>
</evidence>
<feature type="transmembrane region" description="Helical" evidence="7">
    <location>
        <begin position="481"/>
        <end position="500"/>
    </location>
</feature>
<comment type="subcellular location">
    <subcellularLocation>
        <location evidence="1">Cell membrane</location>
        <topology evidence="1">Multi-pass membrane protein</topology>
    </subcellularLocation>
</comment>
<dbReference type="PANTHER" id="PTHR30509">
    <property type="entry name" value="P-HYDROXYBENZOIC ACID EFFLUX PUMP SUBUNIT-RELATED"/>
    <property type="match status" value="1"/>
</dbReference>
<keyword evidence="6 7" id="KW-0472">Membrane</keyword>
<organism evidence="8 9">
    <name type="scientific">Pigmentiphaga litoralis</name>
    <dbReference type="NCBI Taxonomy" id="516702"/>
    <lineage>
        <taxon>Bacteria</taxon>
        <taxon>Pseudomonadati</taxon>
        <taxon>Pseudomonadota</taxon>
        <taxon>Betaproteobacteria</taxon>
        <taxon>Burkholderiales</taxon>
        <taxon>Alcaligenaceae</taxon>
        <taxon>Pigmentiphaga</taxon>
    </lineage>
</organism>
<feature type="transmembrane region" description="Helical" evidence="7">
    <location>
        <begin position="28"/>
        <end position="56"/>
    </location>
</feature>
<dbReference type="Proteomes" id="UP000542125">
    <property type="component" value="Unassembled WGS sequence"/>
</dbReference>
<dbReference type="RefSeq" id="WP_179589146.1">
    <property type="nucleotide sequence ID" value="NZ_JACBYR010000002.1"/>
</dbReference>
<feature type="transmembrane region" description="Helical" evidence="7">
    <location>
        <begin position="456"/>
        <end position="475"/>
    </location>
</feature>
<feature type="transmembrane region" description="Helical" evidence="7">
    <location>
        <begin position="151"/>
        <end position="168"/>
    </location>
</feature>
<dbReference type="PANTHER" id="PTHR30509:SF9">
    <property type="entry name" value="MULTIDRUG RESISTANCE PROTEIN MDTO"/>
    <property type="match status" value="1"/>
</dbReference>
<accession>A0A7Y9IY62</accession>
<keyword evidence="3" id="KW-1003">Cell membrane</keyword>
<feature type="transmembrane region" description="Helical" evidence="7">
    <location>
        <begin position="94"/>
        <end position="113"/>
    </location>
</feature>
<comment type="caution">
    <text evidence="8">The sequence shown here is derived from an EMBL/GenBank/DDBJ whole genome shotgun (WGS) entry which is preliminary data.</text>
</comment>
<sequence length="760" mass="80767">MTPVFESARKALIDGFDRQRVRATLRTALAALVALVLANALGIDSPGWAAMTVFLVSQPTRGLLKARSFYRVAGTVVGAFVGAGMIVVTGGSPLLLVLSLAAWLGLCCWVGNLARPLQAYGFMLSGYTAGIVALLSLSHHGSVAHLAFDRVEGVLLGALVAVLANGLLTPKSGTLARLDSVPAMVSATLGWAARIIADGPTPALIAEEQARVRQMADMEFGLDEAAFGSLRKRRRMVQVRRVFSALLALATATRAVVGHLERLEGDAALRTWRDDLDRGLRAVQAALDAGQPAADAIAPLRRLVATAPANSRLAVALADLVTALDAMLQDVAWREVALRDGAGQYVSVPDGSLHSASLQTASLKNAVPQDARAQNAPQPEASRLAPRNDDSFTLHPHRDWVGARQAAFRTVLAILLVGGAWVATGWHYGPYMVLGTAVFLPLFSTMETPSALMRNVALGSIAGVSMAVLFTWLVLPYVHSEVALLAAVGAVLAIGALALAHRTTVPYALDYCMGFLLVLHPSWPMHTTLDDTVGGAQAMTLGLTAAWLAFRYIVPVDPAQRLRVLVRHIVGDIEGMARSRTRLPEWKWRARMHHRILRLVARTNDAQSSQVVGDGMAALQVGHAVLRLQSLLRADDTPFDVRTSVRGAIHALARVSHHPNNAAAALQEAARQILAAATLASGASVRNVAGVPDAGARRGMPCVPGADVLRDGKVRRDADWIHDAELCRDAASSLMAHRTFFALAAQATRDEAGLGDRVSA</sequence>
<dbReference type="AlphaFoldDB" id="A0A7Y9IY62"/>
<keyword evidence="4 7" id="KW-0812">Transmembrane</keyword>
<feature type="transmembrane region" description="Helical" evidence="7">
    <location>
        <begin position="120"/>
        <end position="139"/>
    </location>
</feature>
<evidence type="ECO:0000313" key="9">
    <source>
        <dbReference type="Proteomes" id="UP000542125"/>
    </source>
</evidence>
<evidence type="ECO:0000256" key="4">
    <source>
        <dbReference type="ARBA" id="ARBA00022692"/>
    </source>
</evidence>
<evidence type="ECO:0000256" key="2">
    <source>
        <dbReference type="ARBA" id="ARBA00022448"/>
    </source>
</evidence>
<name>A0A7Y9IY62_9BURK</name>
<feature type="transmembrane region" description="Helical" evidence="7">
    <location>
        <begin position="535"/>
        <end position="554"/>
    </location>
</feature>
<dbReference type="EMBL" id="JACBYR010000002">
    <property type="protein sequence ID" value="NYE85149.1"/>
    <property type="molecule type" value="Genomic_DNA"/>
</dbReference>
<keyword evidence="9" id="KW-1185">Reference proteome</keyword>